<dbReference type="Gene3D" id="1.10.10.10">
    <property type="entry name" value="Winged helix-like DNA-binding domain superfamily/Winged helix DNA-binding domain"/>
    <property type="match status" value="1"/>
</dbReference>
<dbReference type="PROSITE" id="PS00622">
    <property type="entry name" value="HTH_LUXR_1"/>
    <property type="match status" value="1"/>
</dbReference>
<dbReference type="EMBL" id="JXBB01000033">
    <property type="protein sequence ID" value="OAR03958.1"/>
    <property type="molecule type" value="Genomic_DNA"/>
</dbReference>
<comment type="caution">
    <text evidence="5">The sequence shown here is derived from an EMBL/GenBank/DDBJ whole genome shotgun (WGS) entry which is preliminary data.</text>
</comment>
<feature type="domain" description="HTH luxR-type" evidence="4">
    <location>
        <begin position="20"/>
        <end position="73"/>
    </location>
</feature>
<dbReference type="Pfam" id="PF00196">
    <property type="entry name" value="GerE"/>
    <property type="match status" value="1"/>
</dbReference>
<dbReference type="AlphaFoldDB" id="A0A132NES2"/>
<dbReference type="PANTHER" id="PTHR44688">
    <property type="entry name" value="DNA-BINDING TRANSCRIPTIONAL ACTIVATOR DEVR_DOSR"/>
    <property type="match status" value="1"/>
</dbReference>
<dbReference type="InterPro" id="IPR000792">
    <property type="entry name" value="Tscrpt_reg_LuxR_C"/>
</dbReference>
<keyword evidence="3" id="KW-0804">Transcription</keyword>
<accession>A0A132NES2</accession>
<reference evidence="5 6" key="1">
    <citation type="submission" date="2015-09" db="EMBL/GenBank/DDBJ databases">
        <title>Draft genome sequence of Hydrogenibacillus schlegelii DSM 2000.</title>
        <authorList>
            <person name="Hemp J."/>
        </authorList>
    </citation>
    <scope>NUCLEOTIDE SEQUENCE [LARGE SCALE GENOMIC DNA]</scope>
    <source>
        <strain evidence="5 6">MA 48</strain>
    </source>
</reference>
<dbReference type="SUPFAM" id="SSF46894">
    <property type="entry name" value="C-terminal effector domain of the bipartite response regulators"/>
    <property type="match status" value="1"/>
</dbReference>
<sequence>MGLFFSTYRYPYGYAIWLIEEVLELLAAGASTGEIARKLHLSRSTIKTHLARIAEKLGIEPGVKSILMFIDRFTR</sequence>
<protein>
    <recommendedName>
        <fullName evidence="4">HTH luxR-type domain-containing protein</fullName>
    </recommendedName>
</protein>
<evidence type="ECO:0000259" key="4">
    <source>
        <dbReference type="PROSITE" id="PS50043"/>
    </source>
</evidence>
<dbReference type="PROSITE" id="PS50043">
    <property type="entry name" value="HTH_LUXR_2"/>
    <property type="match status" value="1"/>
</dbReference>
<gene>
    <name evidence="5" type="ORF">SA87_00885</name>
</gene>
<dbReference type="STRING" id="1484.SA87_00885"/>
<dbReference type="CDD" id="cd06170">
    <property type="entry name" value="LuxR_C_like"/>
    <property type="match status" value="1"/>
</dbReference>
<dbReference type="PRINTS" id="PR00038">
    <property type="entry name" value="HTHLUXR"/>
</dbReference>
<organism evidence="5 6">
    <name type="scientific">Hydrogenibacillus schlegelii</name>
    <name type="common">Bacillus schlegelii</name>
    <dbReference type="NCBI Taxonomy" id="1484"/>
    <lineage>
        <taxon>Bacteria</taxon>
        <taxon>Bacillati</taxon>
        <taxon>Bacillota</taxon>
        <taxon>Bacilli</taxon>
        <taxon>Bacillales</taxon>
        <taxon>Bacillales Family X. Incertae Sedis</taxon>
        <taxon>Hydrogenibacillus</taxon>
    </lineage>
</organism>
<dbReference type="GO" id="GO:0003677">
    <property type="term" value="F:DNA binding"/>
    <property type="evidence" value="ECO:0007669"/>
    <property type="project" value="UniProtKB-KW"/>
</dbReference>
<keyword evidence="2" id="KW-0238">DNA-binding</keyword>
<keyword evidence="1" id="KW-0805">Transcription regulation</keyword>
<dbReference type="RefSeq" id="WP_066202012.1">
    <property type="nucleotide sequence ID" value="NZ_CBCSAS010000097.1"/>
</dbReference>
<name>A0A132NES2_HYDSH</name>
<dbReference type="InterPro" id="IPR036388">
    <property type="entry name" value="WH-like_DNA-bd_sf"/>
</dbReference>
<evidence type="ECO:0000256" key="2">
    <source>
        <dbReference type="ARBA" id="ARBA00023125"/>
    </source>
</evidence>
<dbReference type="PANTHER" id="PTHR44688:SF16">
    <property type="entry name" value="DNA-BINDING TRANSCRIPTIONAL ACTIVATOR DEVR_DOSR"/>
    <property type="match status" value="1"/>
</dbReference>
<dbReference type="Proteomes" id="UP000243024">
    <property type="component" value="Unassembled WGS sequence"/>
</dbReference>
<evidence type="ECO:0000256" key="1">
    <source>
        <dbReference type="ARBA" id="ARBA00023015"/>
    </source>
</evidence>
<keyword evidence="6" id="KW-1185">Reference proteome</keyword>
<evidence type="ECO:0000313" key="5">
    <source>
        <dbReference type="EMBL" id="OAR03958.1"/>
    </source>
</evidence>
<dbReference type="SMART" id="SM00421">
    <property type="entry name" value="HTH_LUXR"/>
    <property type="match status" value="1"/>
</dbReference>
<evidence type="ECO:0000313" key="6">
    <source>
        <dbReference type="Proteomes" id="UP000243024"/>
    </source>
</evidence>
<evidence type="ECO:0000256" key="3">
    <source>
        <dbReference type="ARBA" id="ARBA00023163"/>
    </source>
</evidence>
<proteinExistence type="predicted"/>
<dbReference type="InterPro" id="IPR016032">
    <property type="entry name" value="Sig_transdc_resp-reg_C-effctor"/>
</dbReference>
<dbReference type="GO" id="GO:0006355">
    <property type="term" value="P:regulation of DNA-templated transcription"/>
    <property type="evidence" value="ECO:0007669"/>
    <property type="project" value="InterPro"/>
</dbReference>